<evidence type="ECO:0000259" key="1">
    <source>
        <dbReference type="Pfam" id="PF12728"/>
    </source>
</evidence>
<proteinExistence type="predicted"/>
<dbReference type="InterPro" id="IPR009061">
    <property type="entry name" value="DNA-bd_dom_put_sf"/>
</dbReference>
<dbReference type="OrthoDB" id="9806994at2"/>
<dbReference type="RefSeq" id="WP_068496258.1">
    <property type="nucleotide sequence ID" value="NZ_LWQU01000004.1"/>
</dbReference>
<accession>A0A178MZQ6</accession>
<gene>
    <name evidence="2" type="ORF">A6A05_18095</name>
</gene>
<dbReference type="EMBL" id="LWQU01000004">
    <property type="protein sequence ID" value="OAN67986.1"/>
    <property type="molecule type" value="Genomic_DNA"/>
</dbReference>
<dbReference type="Pfam" id="PF12728">
    <property type="entry name" value="HTH_17"/>
    <property type="match status" value="1"/>
</dbReference>
<comment type="caution">
    <text evidence="2">The sequence shown here is derived from an EMBL/GenBank/DDBJ whole genome shotgun (WGS) entry which is preliminary data.</text>
</comment>
<sequence>MVTLSDVLSESAVANILNISTKTLRNKRSLGEGPAFVRPPGSRKVLYLAEDVAAYLDAGRVRP</sequence>
<dbReference type="AlphaFoldDB" id="A0A178MZQ6"/>
<evidence type="ECO:0000313" key="3">
    <source>
        <dbReference type="Proteomes" id="UP000078543"/>
    </source>
</evidence>
<organism evidence="2 3">
    <name type="scientific">Magnetospirillum moscoviense</name>
    <dbReference type="NCBI Taxonomy" id="1437059"/>
    <lineage>
        <taxon>Bacteria</taxon>
        <taxon>Pseudomonadati</taxon>
        <taxon>Pseudomonadota</taxon>
        <taxon>Alphaproteobacteria</taxon>
        <taxon>Rhodospirillales</taxon>
        <taxon>Rhodospirillaceae</taxon>
        <taxon>Magnetospirillum</taxon>
    </lineage>
</organism>
<reference evidence="2 3" key="1">
    <citation type="submission" date="2016-04" db="EMBL/GenBank/DDBJ databases">
        <title>Draft genome sequence of freshwater magnetotactic bacteria Magnetospirillum marisnigri SP-1 and Magnetospirillum moscoviense BB-1.</title>
        <authorList>
            <person name="Koziaeva V."/>
            <person name="Dziuba M.V."/>
            <person name="Ivanov T.M."/>
            <person name="Kuznetsov B."/>
            <person name="Grouzdev D.S."/>
        </authorList>
    </citation>
    <scope>NUCLEOTIDE SEQUENCE [LARGE SCALE GENOMIC DNA]</scope>
    <source>
        <strain evidence="2 3">BB-1</strain>
    </source>
</reference>
<dbReference type="InterPro" id="IPR041657">
    <property type="entry name" value="HTH_17"/>
</dbReference>
<protein>
    <recommendedName>
        <fullName evidence="1">Helix-turn-helix domain-containing protein</fullName>
    </recommendedName>
</protein>
<dbReference type="SUPFAM" id="SSF46955">
    <property type="entry name" value="Putative DNA-binding domain"/>
    <property type="match status" value="1"/>
</dbReference>
<keyword evidence="3" id="KW-1185">Reference proteome</keyword>
<feature type="domain" description="Helix-turn-helix" evidence="1">
    <location>
        <begin position="9"/>
        <end position="59"/>
    </location>
</feature>
<evidence type="ECO:0000313" key="2">
    <source>
        <dbReference type="EMBL" id="OAN67986.1"/>
    </source>
</evidence>
<dbReference type="Proteomes" id="UP000078543">
    <property type="component" value="Unassembled WGS sequence"/>
</dbReference>
<name>A0A178MZQ6_9PROT</name>
<dbReference type="STRING" id="1437059.A6A05_18095"/>